<evidence type="ECO:0000259" key="2">
    <source>
        <dbReference type="Pfam" id="PF26464"/>
    </source>
</evidence>
<accession>M0DD40</accession>
<evidence type="ECO:0000313" key="4">
    <source>
        <dbReference type="Proteomes" id="UP000011523"/>
    </source>
</evidence>
<dbReference type="AlphaFoldDB" id="M0DD40"/>
<dbReference type="Pfam" id="PF26464">
    <property type="entry name" value="DUF8141"/>
    <property type="match status" value="1"/>
</dbReference>
<dbReference type="Proteomes" id="UP000011523">
    <property type="component" value="Unassembled WGS sequence"/>
</dbReference>
<gene>
    <name evidence="3" type="ORF">C472_15889</name>
</gene>
<organism evidence="3 4">
    <name type="scientific">Halorubrum tebenquichense DSM 14210</name>
    <dbReference type="NCBI Taxonomy" id="1227485"/>
    <lineage>
        <taxon>Archaea</taxon>
        <taxon>Methanobacteriati</taxon>
        <taxon>Methanobacteriota</taxon>
        <taxon>Stenosarchaea group</taxon>
        <taxon>Halobacteria</taxon>
        <taxon>Halobacteriales</taxon>
        <taxon>Haloferacaceae</taxon>
        <taxon>Halorubrum</taxon>
    </lineage>
</organism>
<feature type="transmembrane region" description="Helical" evidence="1">
    <location>
        <begin position="21"/>
        <end position="40"/>
    </location>
</feature>
<keyword evidence="1" id="KW-0812">Transmembrane</keyword>
<proteinExistence type="predicted"/>
<feature type="transmembrane region" description="Helical" evidence="1">
    <location>
        <begin position="52"/>
        <end position="71"/>
    </location>
</feature>
<dbReference type="PATRIC" id="fig|1227485.3.peg.3085"/>
<evidence type="ECO:0000313" key="3">
    <source>
        <dbReference type="EMBL" id="ELZ32049.1"/>
    </source>
</evidence>
<reference evidence="3 4" key="1">
    <citation type="journal article" date="2014" name="PLoS Genet.">
        <title>Phylogenetically driven sequencing of extremely halophilic archaea reveals strategies for static and dynamic osmo-response.</title>
        <authorList>
            <person name="Becker E.A."/>
            <person name="Seitzer P.M."/>
            <person name="Tritt A."/>
            <person name="Larsen D."/>
            <person name="Krusor M."/>
            <person name="Yao A.I."/>
            <person name="Wu D."/>
            <person name="Madern D."/>
            <person name="Eisen J.A."/>
            <person name="Darling A.E."/>
            <person name="Facciotti M.T."/>
        </authorList>
    </citation>
    <scope>NUCLEOTIDE SEQUENCE [LARGE SCALE GENOMIC DNA]</scope>
    <source>
        <strain evidence="3 4">DSM 14210</strain>
    </source>
</reference>
<keyword evidence="4" id="KW-1185">Reference proteome</keyword>
<sequence length="76" mass="8212">MTCEPETDMPLLPRRFEALSFPAQVILLAVVFDPIGFGAGYLLAPEFGMEPLIGGVYGLVAASLPLSMLVMREANR</sequence>
<dbReference type="EMBL" id="AOJD01000085">
    <property type="protein sequence ID" value="ELZ32049.1"/>
    <property type="molecule type" value="Genomic_DNA"/>
</dbReference>
<comment type="caution">
    <text evidence="3">The sequence shown here is derived from an EMBL/GenBank/DDBJ whole genome shotgun (WGS) entry which is preliminary data.</text>
</comment>
<protein>
    <recommendedName>
        <fullName evidence="2">DUF8141 domain-containing protein</fullName>
    </recommendedName>
</protein>
<dbReference type="InterPro" id="IPR058454">
    <property type="entry name" value="DUF8141"/>
</dbReference>
<feature type="domain" description="DUF8141" evidence="2">
    <location>
        <begin position="9"/>
        <end position="75"/>
    </location>
</feature>
<keyword evidence="1" id="KW-1133">Transmembrane helix</keyword>
<keyword evidence="1" id="KW-0472">Membrane</keyword>
<evidence type="ECO:0000256" key="1">
    <source>
        <dbReference type="SAM" id="Phobius"/>
    </source>
</evidence>
<name>M0DD40_9EURY</name>